<evidence type="ECO:0000313" key="1">
    <source>
        <dbReference type="EMBL" id="MPL85002.1"/>
    </source>
</evidence>
<gene>
    <name evidence="1" type="ORF">SDC9_30968</name>
</gene>
<sequence length="289" mass="32123">MFFCFYTFCLVASVVAMFSSCEPKEEVEEDTRIYLSTVFEYVYGPGQHAAQAKPTDTQYVMGDPAKHSGWLYLGGFGGYVIAGFSANITNAEGPDFEVFALPGAGPEPAVVYVMRDDNGDGQPNEIWYELKGSQFEHSQRNYSVTYYKPAVDAANITWTDNNGQRGELKDGFGSSYTSSWWWAETKGNTVTFQGTRLPDAYVNIQVGDASSWTVPEGRFEWGYAENRYGTDFDPKTYSNRLDISNAVDANGNPVDLDHIRFIKVQSAVLQQAGWLNEISPEIRGAAGLR</sequence>
<dbReference type="EMBL" id="VSSQ01000198">
    <property type="protein sequence ID" value="MPL85002.1"/>
    <property type="molecule type" value="Genomic_DNA"/>
</dbReference>
<comment type="caution">
    <text evidence="1">The sequence shown here is derived from an EMBL/GenBank/DDBJ whole genome shotgun (WGS) entry which is preliminary data.</text>
</comment>
<proteinExistence type="predicted"/>
<reference evidence="1" key="1">
    <citation type="submission" date="2019-08" db="EMBL/GenBank/DDBJ databases">
        <authorList>
            <person name="Kucharzyk K."/>
            <person name="Murdoch R.W."/>
            <person name="Higgins S."/>
            <person name="Loffler F."/>
        </authorList>
    </citation>
    <scope>NUCLEOTIDE SEQUENCE</scope>
</reference>
<accession>A0A644V2A6</accession>
<evidence type="ECO:0008006" key="2">
    <source>
        <dbReference type="Google" id="ProtNLM"/>
    </source>
</evidence>
<organism evidence="1">
    <name type="scientific">bioreactor metagenome</name>
    <dbReference type="NCBI Taxonomy" id="1076179"/>
    <lineage>
        <taxon>unclassified sequences</taxon>
        <taxon>metagenomes</taxon>
        <taxon>ecological metagenomes</taxon>
    </lineage>
</organism>
<protein>
    <recommendedName>
        <fullName evidence="2">PKD domain-containing protein</fullName>
    </recommendedName>
</protein>
<name>A0A644V2A6_9ZZZZ</name>
<dbReference type="AlphaFoldDB" id="A0A644V2A6"/>